<accession>A0A0F4YZB4</accession>
<evidence type="ECO:0000256" key="3">
    <source>
        <dbReference type="ARBA" id="ARBA00022827"/>
    </source>
</evidence>
<dbReference type="SUPFAM" id="SSF51905">
    <property type="entry name" value="FAD/NAD(P)-binding domain"/>
    <property type="match status" value="1"/>
</dbReference>
<name>A0A0F4YZB4_RASE3</name>
<sequence length="329" mass="36084">MATTASLKVIIIGAGTTGLLLAQGLKQLGIEYHIFEREDASTYKTRPREWGMTLHWGTEYISKCIPPHLMARLQEICCDPYYNGQDEAIPHHNGETGELLFAMPKKITTITKSPDGRGVTAGFEDGSSVSGDLVVGCDGAKSTVRELLVGKEAAQVVSTDIHMFNFTCSYSAETARFLRMRHPILKNSYHPDINTMFLLTIQDVPSPSAPETWKYQLFMSWSGSPRPEDFPDQASRTAFFKSRAEHWAEPWRTAAREVPDDITFPTDRCSIWTPSSSWSEAPLAGVVTIAGDAAHPMAPHRGQGLKRPPRRDAAGRAAESCSGGGKDAG</sequence>
<dbReference type="PANTHER" id="PTHR47178">
    <property type="entry name" value="MONOOXYGENASE, FAD-BINDING"/>
    <property type="match status" value="1"/>
</dbReference>
<gene>
    <name evidence="8" type="ORF">T310_2882</name>
</gene>
<keyword evidence="4" id="KW-0560">Oxidoreductase</keyword>
<dbReference type="EMBL" id="LASV01000111">
    <property type="protein sequence ID" value="KKA23156.1"/>
    <property type="molecule type" value="Genomic_DNA"/>
</dbReference>
<keyword evidence="3" id="KW-0274">FAD</keyword>
<dbReference type="AlphaFoldDB" id="A0A0F4YZB4"/>
<evidence type="ECO:0000256" key="6">
    <source>
        <dbReference type="SAM" id="MobiDB-lite"/>
    </source>
</evidence>
<comment type="caution">
    <text evidence="8">The sequence shown here is derived from an EMBL/GenBank/DDBJ whole genome shotgun (WGS) entry which is preliminary data.</text>
</comment>
<feature type="region of interest" description="Disordered" evidence="6">
    <location>
        <begin position="295"/>
        <end position="329"/>
    </location>
</feature>
<dbReference type="RefSeq" id="XP_013329768.1">
    <property type="nucleotide sequence ID" value="XM_013474314.1"/>
</dbReference>
<dbReference type="GO" id="GO:0004497">
    <property type="term" value="F:monooxygenase activity"/>
    <property type="evidence" value="ECO:0007669"/>
    <property type="project" value="UniProtKB-KW"/>
</dbReference>
<evidence type="ECO:0000313" key="9">
    <source>
        <dbReference type="Proteomes" id="UP000053958"/>
    </source>
</evidence>
<evidence type="ECO:0000313" key="8">
    <source>
        <dbReference type="EMBL" id="KKA23156.1"/>
    </source>
</evidence>
<organism evidence="8 9">
    <name type="scientific">Rasamsonia emersonii (strain ATCC 16479 / CBS 393.64 / IMI 116815)</name>
    <dbReference type="NCBI Taxonomy" id="1408163"/>
    <lineage>
        <taxon>Eukaryota</taxon>
        <taxon>Fungi</taxon>
        <taxon>Dikarya</taxon>
        <taxon>Ascomycota</taxon>
        <taxon>Pezizomycotina</taxon>
        <taxon>Eurotiomycetes</taxon>
        <taxon>Eurotiomycetidae</taxon>
        <taxon>Eurotiales</taxon>
        <taxon>Trichocomaceae</taxon>
        <taxon>Rasamsonia</taxon>
    </lineage>
</organism>
<keyword evidence="2" id="KW-0285">Flavoprotein</keyword>
<evidence type="ECO:0000256" key="5">
    <source>
        <dbReference type="ARBA" id="ARBA00023033"/>
    </source>
</evidence>
<protein>
    <recommendedName>
        <fullName evidence="7">FAD-binding domain-containing protein</fullName>
    </recommendedName>
</protein>
<dbReference type="InterPro" id="IPR036188">
    <property type="entry name" value="FAD/NAD-bd_sf"/>
</dbReference>
<feature type="domain" description="FAD-binding" evidence="7">
    <location>
        <begin position="7"/>
        <end position="46"/>
    </location>
</feature>
<reference evidence="8 9" key="1">
    <citation type="submission" date="2015-04" db="EMBL/GenBank/DDBJ databases">
        <authorList>
            <person name="Heijne W.H."/>
            <person name="Fedorova N.D."/>
            <person name="Nierman W.C."/>
            <person name="Vollebregt A.W."/>
            <person name="Zhao Z."/>
            <person name="Wu L."/>
            <person name="Kumar M."/>
            <person name="Stam H."/>
            <person name="van den Berg M.A."/>
            <person name="Pel H.J."/>
        </authorList>
    </citation>
    <scope>NUCLEOTIDE SEQUENCE [LARGE SCALE GENOMIC DNA]</scope>
    <source>
        <strain evidence="8 9">CBS 393.64</strain>
    </source>
</reference>
<evidence type="ECO:0000256" key="1">
    <source>
        <dbReference type="ARBA" id="ARBA00001974"/>
    </source>
</evidence>
<dbReference type="Pfam" id="PF01494">
    <property type="entry name" value="FAD_binding_3"/>
    <property type="match status" value="2"/>
</dbReference>
<dbReference type="PRINTS" id="PR00420">
    <property type="entry name" value="RNGMNOXGNASE"/>
</dbReference>
<feature type="domain" description="FAD-binding" evidence="7">
    <location>
        <begin position="115"/>
        <end position="305"/>
    </location>
</feature>
<dbReference type="PANTHER" id="PTHR47178:SF2">
    <property type="entry name" value="FAD-BINDING DOMAIN-CONTAINING PROTEIN"/>
    <property type="match status" value="1"/>
</dbReference>
<dbReference type="OrthoDB" id="47494at2759"/>
<evidence type="ECO:0000256" key="4">
    <source>
        <dbReference type="ARBA" id="ARBA00023002"/>
    </source>
</evidence>
<proteinExistence type="predicted"/>
<dbReference type="STRING" id="1408163.A0A0F4YZB4"/>
<dbReference type="GeneID" id="25315233"/>
<dbReference type="GO" id="GO:0071949">
    <property type="term" value="F:FAD binding"/>
    <property type="evidence" value="ECO:0007669"/>
    <property type="project" value="InterPro"/>
</dbReference>
<dbReference type="Proteomes" id="UP000053958">
    <property type="component" value="Unassembled WGS sequence"/>
</dbReference>
<keyword evidence="9" id="KW-1185">Reference proteome</keyword>
<dbReference type="Gene3D" id="3.50.50.60">
    <property type="entry name" value="FAD/NAD(P)-binding domain"/>
    <property type="match status" value="1"/>
</dbReference>
<evidence type="ECO:0000256" key="2">
    <source>
        <dbReference type="ARBA" id="ARBA00022630"/>
    </source>
</evidence>
<keyword evidence="5" id="KW-0503">Monooxygenase</keyword>
<dbReference type="InterPro" id="IPR002938">
    <property type="entry name" value="FAD-bd"/>
</dbReference>
<evidence type="ECO:0000259" key="7">
    <source>
        <dbReference type="Pfam" id="PF01494"/>
    </source>
</evidence>
<comment type="cofactor">
    <cofactor evidence="1">
        <name>FAD</name>
        <dbReference type="ChEBI" id="CHEBI:57692"/>
    </cofactor>
</comment>